<dbReference type="InterPro" id="IPR037257">
    <property type="entry name" value="T2SS_E_N_sf"/>
</dbReference>
<name>A0A9J6PP62_9PROT</name>
<dbReference type="RefSeq" id="WP_269333842.1">
    <property type="nucleotide sequence ID" value="NZ_JAMZFT010000004.1"/>
</dbReference>
<comment type="caution">
    <text evidence="5">The sequence shown here is derived from an EMBL/GenBank/DDBJ whole genome shotgun (WGS) entry which is preliminary data.</text>
</comment>
<dbReference type="PROSITE" id="PS00662">
    <property type="entry name" value="T2SP_E"/>
    <property type="match status" value="1"/>
</dbReference>
<protein>
    <submittedName>
        <fullName evidence="5">GspE/PulE family protein</fullName>
    </submittedName>
</protein>
<keyword evidence="6" id="KW-1185">Reference proteome</keyword>
<sequence length="556" mass="59583">MQRADPRAEAVANILKERGVVDAAAIDRARLAAEAEGLRLDHALARLGLAPEAELATAYAHMLGEDLVALTEYPDVPVEGIDLPLSYMERARVLPLALQPDALVVAMADPLDTGHRRAIELKTGRKVAARAARPADIDAALRRLYNPNGGPAPAEADLGDVEKLRSIASDAPVVRFVDRMLAQAVERRASDVHLLPSGGGLRVRMRIDGHLQDTPSPPAGLRAAILSRLKLMGRLDIAETRLPQDGRIRLVIRGRELDLRISVAPTVDGESMVVRILDGGGDRPELERLGLSRQALDRLAVLLDRPHGVTVVTGPTGSGKTTTLYAALRRISRPDLHIATIEDPVEYRLEGVNQIQVRPDIGFDFPEALRQLLRHDPDVVMIGEIRDSQTARIGFQSALTGHPVLATLHTNDAVGAIPRLIDMGVEPFLIAAVLNGVVAQRLVRRLCPSCRRPVAPPPAAADLAATLGIRLEQVHAPVGCATCRDTGYDGRTAIAEVLEVDEAMRAAIRSGGDTDDVRRAAGERGMVPLMADALAKAAAGETSLDEIARVVGRIGT</sequence>
<dbReference type="CDD" id="cd01129">
    <property type="entry name" value="PulE-GspE-like"/>
    <property type="match status" value="1"/>
</dbReference>
<proteinExistence type="inferred from homology"/>
<dbReference type="SMART" id="SM00382">
    <property type="entry name" value="AAA"/>
    <property type="match status" value="1"/>
</dbReference>
<keyword evidence="3" id="KW-0067">ATP-binding</keyword>
<dbReference type="Pfam" id="PF00437">
    <property type="entry name" value="T2SSE"/>
    <property type="match status" value="1"/>
</dbReference>
<dbReference type="EMBL" id="JAMZFT010000004">
    <property type="protein sequence ID" value="MCP1337882.1"/>
    <property type="molecule type" value="Genomic_DNA"/>
</dbReference>
<dbReference type="Pfam" id="PF05157">
    <property type="entry name" value="MshEN"/>
    <property type="match status" value="1"/>
</dbReference>
<dbReference type="Gene3D" id="3.30.450.90">
    <property type="match status" value="1"/>
</dbReference>
<dbReference type="PANTHER" id="PTHR30258:SF2">
    <property type="entry name" value="COMG OPERON PROTEIN 1"/>
    <property type="match status" value="1"/>
</dbReference>
<dbReference type="GO" id="GO:0005524">
    <property type="term" value="F:ATP binding"/>
    <property type="evidence" value="ECO:0007669"/>
    <property type="project" value="UniProtKB-KW"/>
</dbReference>
<dbReference type="PANTHER" id="PTHR30258">
    <property type="entry name" value="TYPE II SECRETION SYSTEM PROTEIN GSPE-RELATED"/>
    <property type="match status" value="1"/>
</dbReference>
<dbReference type="InterPro" id="IPR007831">
    <property type="entry name" value="T2SS_GspE_N"/>
</dbReference>
<feature type="domain" description="Bacterial type II secretion system protein E" evidence="4">
    <location>
        <begin position="373"/>
        <end position="387"/>
    </location>
</feature>
<evidence type="ECO:0000256" key="3">
    <source>
        <dbReference type="ARBA" id="ARBA00022840"/>
    </source>
</evidence>
<dbReference type="Gene3D" id="1.10.40.70">
    <property type="match status" value="1"/>
</dbReference>
<dbReference type="Gene3D" id="3.40.50.300">
    <property type="entry name" value="P-loop containing nucleotide triphosphate hydrolases"/>
    <property type="match status" value="1"/>
</dbReference>
<evidence type="ECO:0000313" key="6">
    <source>
        <dbReference type="Proteomes" id="UP001055804"/>
    </source>
</evidence>
<gene>
    <name evidence="5" type="ORF">NJQ99_15780</name>
</gene>
<dbReference type="SUPFAM" id="SSF160246">
    <property type="entry name" value="EspE N-terminal domain-like"/>
    <property type="match status" value="1"/>
</dbReference>
<organism evidence="5 6">
    <name type="scientific">Futiania mangrovi</name>
    <dbReference type="NCBI Taxonomy" id="2959716"/>
    <lineage>
        <taxon>Bacteria</taxon>
        <taxon>Pseudomonadati</taxon>
        <taxon>Pseudomonadota</taxon>
        <taxon>Alphaproteobacteria</taxon>
        <taxon>Futianiales</taxon>
        <taxon>Futianiaceae</taxon>
        <taxon>Futiania</taxon>
    </lineage>
</organism>
<dbReference type="InterPro" id="IPR003593">
    <property type="entry name" value="AAA+_ATPase"/>
</dbReference>
<evidence type="ECO:0000313" key="5">
    <source>
        <dbReference type="EMBL" id="MCP1337882.1"/>
    </source>
</evidence>
<dbReference type="AlphaFoldDB" id="A0A9J6PP62"/>
<dbReference type="InterPro" id="IPR027417">
    <property type="entry name" value="P-loop_NTPase"/>
</dbReference>
<reference evidence="5" key="1">
    <citation type="submission" date="2022-06" db="EMBL/GenBank/DDBJ databases">
        <title>Isolation and Genomics of Futiania mangrovii gen. nov., sp. nov., a Rare and Metabolically-versatile member in the Class Alphaproteobacteria.</title>
        <authorList>
            <person name="Liu L."/>
            <person name="Huang W.-C."/>
            <person name="Pan J."/>
            <person name="Li J."/>
            <person name="Huang Y."/>
            <person name="Du H."/>
            <person name="Liu Y."/>
            <person name="Li M."/>
        </authorList>
    </citation>
    <scope>NUCLEOTIDE SEQUENCE</scope>
    <source>
        <strain evidence="5">FT118</strain>
    </source>
</reference>
<dbReference type="GO" id="GO:0005886">
    <property type="term" value="C:plasma membrane"/>
    <property type="evidence" value="ECO:0007669"/>
    <property type="project" value="TreeGrafter"/>
</dbReference>
<evidence type="ECO:0000259" key="4">
    <source>
        <dbReference type="PROSITE" id="PS00662"/>
    </source>
</evidence>
<accession>A0A9J6PP62</accession>
<keyword evidence="2" id="KW-0547">Nucleotide-binding</keyword>
<dbReference type="Proteomes" id="UP001055804">
    <property type="component" value="Unassembled WGS sequence"/>
</dbReference>
<evidence type="ECO:0000256" key="2">
    <source>
        <dbReference type="ARBA" id="ARBA00022741"/>
    </source>
</evidence>
<comment type="similarity">
    <text evidence="1">Belongs to the GSP E family.</text>
</comment>
<dbReference type="GO" id="GO:0016887">
    <property type="term" value="F:ATP hydrolysis activity"/>
    <property type="evidence" value="ECO:0007669"/>
    <property type="project" value="TreeGrafter"/>
</dbReference>
<dbReference type="SUPFAM" id="SSF52540">
    <property type="entry name" value="P-loop containing nucleoside triphosphate hydrolases"/>
    <property type="match status" value="1"/>
</dbReference>
<dbReference type="InterPro" id="IPR001482">
    <property type="entry name" value="T2SS/T4SS_dom"/>
</dbReference>
<evidence type="ECO:0000256" key="1">
    <source>
        <dbReference type="ARBA" id="ARBA00006611"/>
    </source>
</evidence>
<dbReference type="Gene3D" id="3.30.300.160">
    <property type="entry name" value="Type II secretion system, protein E, N-terminal domain"/>
    <property type="match status" value="1"/>
</dbReference>